<proteinExistence type="predicted"/>
<accession>A0A2D3VIA5</accession>
<dbReference type="OrthoDB" id="288987at2759"/>
<dbReference type="AlphaFoldDB" id="A0A2D3VIA5"/>
<sequence length="399" mass="44562">MHAAIALAESEETRPPLPARRSPDKDKLRLGSSRMHMERSPRKLSRVKPESGNVARSGHNLLQYFAGIATTHTRSRVRASTRRTIRHIREEPLRASGRLGKYELGPYAFEDAMPNEVRRDLMAGSEPLFVNQIGRDGKVLRQKVFPNQTAGIIPVLADLCARQCNTTAAYLCHPSTQHIYKVRCNGNFCGYWNIQVLLSWLQAVTPEGPQEIPNVLQIQAYIHQAWDRGLCPHGEIETGGIRNTRKWIGTLEALAFFTRIGVKVEALAFGGKDDRANYAVADLLDHVEAYFMSGTEDAEKHGTSFVTNLPPIYFQRLGHSLTIIGLERLVDGSRNLLMFDSSFATSSSMKSLTAQRQAHTSPESLLRPYRKSDLSLTRWKEFEIIVPRASIANGSAGGK</sequence>
<name>A0A2D3VIA5_9PEZI</name>
<dbReference type="RefSeq" id="XP_023628618.1">
    <property type="nucleotide sequence ID" value="XM_023772850.1"/>
</dbReference>
<feature type="region of interest" description="Disordered" evidence="2">
    <location>
        <begin position="1"/>
        <end position="53"/>
    </location>
</feature>
<evidence type="ECO:0000259" key="3">
    <source>
        <dbReference type="Pfam" id="PF07910"/>
    </source>
</evidence>
<gene>
    <name evidence="4" type="ORF">RCC_07594</name>
</gene>
<feature type="compositionally biased region" description="Basic and acidic residues" evidence="2">
    <location>
        <begin position="21"/>
        <end position="41"/>
    </location>
</feature>
<dbReference type="GeneID" id="35602709"/>
<evidence type="ECO:0000256" key="2">
    <source>
        <dbReference type="SAM" id="MobiDB-lite"/>
    </source>
</evidence>
<dbReference type="EMBL" id="FJUY01000012">
    <property type="protein sequence ID" value="CZT21729.1"/>
    <property type="molecule type" value="Genomic_DNA"/>
</dbReference>
<feature type="domain" description="UFSP1/2/DUB catalytic" evidence="3">
    <location>
        <begin position="167"/>
        <end position="384"/>
    </location>
</feature>
<keyword evidence="1" id="KW-0378">Hydrolase</keyword>
<dbReference type="Pfam" id="PF07910">
    <property type="entry name" value="Peptidase_C78"/>
    <property type="match status" value="1"/>
</dbReference>
<protein>
    <recommendedName>
        <fullName evidence="3">UFSP1/2/DUB catalytic domain-containing protein</fullName>
    </recommendedName>
</protein>
<dbReference type="Proteomes" id="UP000225277">
    <property type="component" value="Unassembled WGS sequence"/>
</dbReference>
<dbReference type="STRING" id="112498.A0A2D3VIA5"/>
<reference evidence="4 5" key="1">
    <citation type="submission" date="2016-03" db="EMBL/GenBank/DDBJ databases">
        <authorList>
            <person name="Ploux O."/>
        </authorList>
    </citation>
    <scope>NUCLEOTIDE SEQUENCE [LARGE SCALE GENOMIC DNA]</scope>
    <source>
        <strain evidence="4 5">URUG2</strain>
    </source>
</reference>
<dbReference type="InterPro" id="IPR012462">
    <property type="entry name" value="UFSP1/2_DUB_cat"/>
</dbReference>
<dbReference type="GO" id="GO:0016787">
    <property type="term" value="F:hydrolase activity"/>
    <property type="evidence" value="ECO:0007669"/>
    <property type="project" value="UniProtKB-KW"/>
</dbReference>
<evidence type="ECO:0000313" key="5">
    <source>
        <dbReference type="Proteomes" id="UP000225277"/>
    </source>
</evidence>
<keyword evidence="5" id="KW-1185">Reference proteome</keyword>
<evidence type="ECO:0000313" key="4">
    <source>
        <dbReference type="EMBL" id="CZT21729.1"/>
    </source>
</evidence>
<evidence type="ECO:0000256" key="1">
    <source>
        <dbReference type="ARBA" id="ARBA00022801"/>
    </source>
</evidence>
<organism evidence="4 5">
    <name type="scientific">Ramularia collo-cygni</name>
    <dbReference type="NCBI Taxonomy" id="112498"/>
    <lineage>
        <taxon>Eukaryota</taxon>
        <taxon>Fungi</taxon>
        <taxon>Dikarya</taxon>
        <taxon>Ascomycota</taxon>
        <taxon>Pezizomycotina</taxon>
        <taxon>Dothideomycetes</taxon>
        <taxon>Dothideomycetidae</taxon>
        <taxon>Mycosphaerellales</taxon>
        <taxon>Mycosphaerellaceae</taxon>
        <taxon>Ramularia</taxon>
    </lineage>
</organism>
<dbReference type="Gene3D" id="3.90.70.130">
    <property type="match status" value="1"/>
</dbReference>